<dbReference type="PANTHER" id="PTHR24043:SF8">
    <property type="entry name" value="EGF-LIKE DOMAIN-CONTAINING PROTEIN"/>
    <property type="match status" value="1"/>
</dbReference>
<dbReference type="GO" id="GO:0005044">
    <property type="term" value="F:scavenger receptor activity"/>
    <property type="evidence" value="ECO:0007669"/>
    <property type="project" value="InterPro"/>
</dbReference>
<keyword evidence="1" id="KW-0245">EGF-like domain</keyword>
<feature type="domain" description="EGF-like" evidence="4">
    <location>
        <begin position="355"/>
        <end position="389"/>
    </location>
</feature>
<feature type="domain" description="EGF-like" evidence="4">
    <location>
        <begin position="394"/>
        <end position="434"/>
    </location>
</feature>
<sequence length="563" mass="62792">MIPIDKALNKMWTKLCVFFYVSTAISGFINVVHDKPQGLHGIATMNHQPQVPSWSADKAVDASNDQTTLTTCAVTDYSWNLNNVWWKVRLPRRFNIAYLEVYFRSITVNRASGFYFYGYDSTEVFDPKSPDPNNLIYHHDPMSGCPAPIQNITVNRLAREIVFINKRPPGYNSTCVGDSLKKTAVELCEVKVMGCDPDRFGSDECRKICSAKCKDTTCDVFNGSCKYGCSDSHALSIDCIVCPDRQYISNRECVPCQGHCKDGAPCNKLTGRCDNGCQNYWTGDLCQTCPPVYYGNDCDTQCGKCAGNEMCDGDTGDCPKGCLGNWQEPKCNVCEDGFYDSRCNSTCGNCVNNGPCEKVTGECRYGCQLYFKPPLCQECSDGYYDINCRTPCGHCSNGSICDILNGTCYDGCINNFQEPKCADCKDGFYNSRCTSICGKCVNNDPCDKVTGECRNGCQTDFKPPMCQDNEVSFVMFYLAIGILGLLFLSAAVGFVVFLKRHKSPVRQSKNITKRRTKSGRQIPSKNYDNLTTLRESHHYATRNSDPNDSHYQDLHESKLSSEV</sequence>
<evidence type="ECO:0000256" key="1">
    <source>
        <dbReference type="ARBA" id="ARBA00022536"/>
    </source>
</evidence>
<protein>
    <submittedName>
        <fullName evidence="6">Multiple epidermal growth factor-like domains protein 10 isoform X1</fullName>
    </submittedName>
</protein>
<name>A0A8B8BT80_CRAVI</name>
<feature type="transmembrane region" description="Helical" evidence="3">
    <location>
        <begin position="474"/>
        <end position="498"/>
    </location>
</feature>
<accession>A0A8B8BT80</accession>
<dbReference type="AlphaFoldDB" id="A0A8B8BT80"/>
<dbReference type="InterPro" id="IPR000742">
    <property type="entry name" value="EGF"/>
</dbReference>
<feature type="domain" description="EGF-like" evidence="4">
    <location>
        <begin position="255"/>
        <end position="287"/>
    </location>
</feature>
<feature type="region of interest" description="Disordered" evidence="2">
    <location>
        <begin position="537"/>
        <end position="563"/>
    </location>
</feature>
<evidence type="ECO:0000313" key="5">
    <source>
        <dbReference type="Proteomes" id="UP000694844"/>
    </source>
</evidence>
<gene>
    <name evidence="6" type="primary">LOC111112710</name>
</gene>
<dbReference type="InterPro" id="IPR042635">
    <property type="entry name" value="MEGF10/SREC1/2-like"/>
</dbReference>
<keyword evidence="3" id="KW-1133">Transmembrane helix</keyword>
<reference evidence="6" key="1">
    <citation type="submission" date="2025-08" db="UniProtKB">
        <authorList>
            <consortium name="RefSeq"/>
        </authorList>
    </citation>
    <scope>IDENTIFICATION</scope>
    <source>
        <tissue evidence="6">Whole sample</tissue>
    </source>
</reference>
<dbReference type="PANTHER" id="PTHR24043">
    <property type="entry name" value="SCAVENGER RECEPTOR CLASS F"/>
    <property type="match status" value="1"/>
</dbReference>
<keyword evidence="3" id="KW-0812">Transmembrane</keyword>
<evidence type="ECO:0000256" key="3">
    <source>
        <dbReference type="SAM" id="Phobius"/>
    </source>
</evidence>
<feature type="domain" description="EGF-like" evidence="4">
    <location>
        <begin position="204"/>
        <end position="240"/>
    </location>
</feature>
<keyword evidence="5" id="KW-1185">Reference proteome</keyword>
<evidence type="ECO:0000259" key="4">
    <source>
        <dbReference type="SMART" id="SM00181"/>
    </source>
</evidence>
<feature type="domain" description="EGF-like" evidence="4">
    <location>
        <begin position="310"/>
        <end position="344"/>
    </location>
</feature>
<dbReference type="Gene3D" id="2.60.120.260">
    <property type="entry name" value="Galactose-binding domain-like"/>
    <property type="match status" value="1"/>
</dbReference>
<dbReference type="KEGG" id="cvn:111112710"/>
<organism evidence="5 6">
    <name type="scientific">Crassostrea virginica</name>
    <name type="common">Eastern oyster</name>
    <dbReference type="NCBI Taxonomy" id="6565"/>
    <lineage>
        <taxon>Eukaryota</taxon>
        <taxon>Metazoa</taxon>
        <taxon>Spiralia</taxon>
        <taxon>Lophotrochozoa</taxon>
        <taxon>Mollusca</taxon>
        <taxon>Bivalvia</taxon>
        <taxon>Autobranchia</taxon>
        <taxon>Pteriomorphia</taxon>
        <taxon>Ostreida</taxon>
        <taxon>Ostreoidea</taxon>
        <taxon>Ostreidae</taxon>
        <taxon>Crassostrea</taxon>
    </lineage>
</organism>
<dbReference type="Gene3D" id="2.170.300.10">
    <property type="entry name" value="Tie2 ligand-binding domain superfamily"/>
    <property type="match status" value="2"/>
</dbReference>
<evidence type="ECO:0000256" key="2">
    <source>
        <dbReference type="SAM" id="MobiDB-lite"/>
    </source>
</evidence>
<feature type="compositionally biased region" description="Basic and acidic residues" evidence="2">
    <location>
        <begin position="545"/>
        <end position="563"/>
    </location>
</feature>
<dbReference type="SMART" id="SM00181">
    <property type="entry name" value="EGF"/>
    <property type="match status" value="5"/>
</dbReference>
<evidence type="ECO:0000313" key="6">
    <source>
        <dbReference type="RefSeq" id="XP_022306151.1"/>
    </source>
</evidence>
<dbReference type="RefSeq" id="XP_022306151.1">
    <property type="nucleotide sequence ID" value="XM_022450443.1"/>
</dbReference>
<dbReference type="GeneID" id="111112710"/>
<keyword evidence="3" id="KW-0472">Membrane</keyword>
<proteinExistence type="predicted"/>
<dbReference type="Proteomes" id="UP000694844">
    <property type="component" value="Chromosome 9"/>
</dbReference>
<dbReference type="OrthoDB" id="5985440at2759"/>